<dbReference type="Pfam" id="PF00535">
    <property type="entry name" value="Glycos_transf_2"/>
    <property type="match status" value="1"/>
</dbReference>
<dbReference type="GO" id="GO:0016757">
    <property type="term" value="F:glycosyltransferase activity"/>
    <property type="evidence" value="ECO:0007669"/>
    <property type="project" value="UniProtKB-KW"/>
</dbReference>
<dbReference type="Gene3D" id="3.90.550.10">
    <property type="entry name" value="Spore Coat Polysaccharide Biosynthesis Protein SpsA, Chain A"/>
    <property type="match status" value="1"/>
</dbReference>
<proteinExistence type="predicted"/>
<evidence type="ECO:0000256" key="1">
    <source>
        <dbReference type="ARBA" id="ARBA00004141"/>
    </source>
</evidence>
<keyword evidence="6 7" id="KW-0472">Membrane</keyword>
<dbReference type="CDD" id="cd04187">
    <property type="entry name" value="DPM1_like_bac"/>
    <property type="match status" value="1"/>
</dbReference>
<evidence type="ECO:0000256" key="7">
    <source>
        <dbReference type="SAM" id="Phobius"/>
    </source>
</evidence>
<name>A0A9D2PT76_9FIRM</name>
<reference evidence="9" key="2">
    <citation type="submission" date="2021-04" db="EMBL/GenBank/DDBJ databases">
        <authorList>
            <person name="Gilroy R."/>
        </authorList>
    </citation>
    <scope>NUCLEOTIDE SEQUENCE</scope>
    <source>
        <strain evidence="9">CHK198-12963</strain>
    </source>
</reference>
<organism evidence="9 10">
    <name type="scientific">Candidatus Enterocloster excrementigallinarum</name>
    <dbReference type="NCBI Taxonomy" id="2838558"/>
    <lineage>
        <taxon>Bacteria</taxon>
        <taxon>Bacillati</taxon>
        <taxon>Bacillota</taxon>
        <taxon>Clostridia</taxon>
        <taxon>Lachnospirales</taxon>
        <taxon>Lachnospiraceae</taxon>
        <taxon>Enterocloster</taxon>
    </lineage>
</organism>
<evidence type="ECO:0000259" key="8">
    <source>
        <dbReference type="Pfam" id="PF00535"/>
    </source>
</evidence>
<evidence type="ECO:0000256" key="3">
    <source>
        <dbReference type="ARBA" id="ARBA00022679"/>
    </source>
</evidence>
<keyword evidence="4 7" id="KW-0812">Transmembrane</keyword>
<dbReference type="PANTHER" id="PTHR48090:SF1">
    <property type="entry name" value="PROPHAGE BACTOPRENOL GLUCOSYL TRANSFERASE HOMOLOG"/>
    <property type="match status" value="1"/>
</dbReference>
<evidence type="ECO:0000313" key="9">
    <source>
        <dbReference type="EMBL" id="HJC65630.1"/>
    </source>
</evidence>
<evidence type="ECO:0000256" key="6">
    <source>
        <dbReference type="ARBA" id="ARBA00023136"/>
    </source>
</evidence>
<dbReference type="InterPro" id="IPR029044">
    <property type="entry name" value="Nucleotide-diphossugar_trans"/>
</dbReference>
<keyword evidence="2" id="KW-0328">Glycosyltransferase</keyword>
<dbReference type="PANTHER" id="PTHR48090">
    <property type="entry name" value="UNDECAPRENYL-PHOSPHATE 4-DEOXY-4-FORMAMIDO-L-ARABINOSE TRANSFERASE-RELATED"/>
    <property type="match status" value="1"/>
</dbReference>
<reference evidence="9" key="1">
    <citation type="journal article" date="2021" name="PeerJ">
        <title>Extensive microbial diversity within the chicken gut microbiome revealed by metagenomics and culture.</title>
        <authorList>
            <person name="Gilroy R."/>
            <person name="Ravi A."/>
            <person name="Getino M."/>
            <person name="Pursley I."/>
            <person name="Horton D.L."/>
            <person name="Alikhan N.F."/>
            <person name="Baker D."/>
            <person name="Gharbi K."/>
            <person name="Hall N."/>
            <person name="Watson M."/>
            <person name="Adriaenssens E.M."/>
            <person name="Foster-Nyarko E."/>
            <person name="Jarju S."/>
            <person name="Secka A."/>
            <person name="Antonio M."/>
            <person name="Oren A."/>
            <person name="Chaudhuri R.R."/>
            <person name="La Ragione R."/>
            <person name="Hildebrand F."/>
            <person name="Pallen M.J."/>
        </authorList>
    </citation>
    <scope>NUCLEOTIDE SEQUENCE</scope>
    <source>
        <strain evidence="9">CHK198-12963</strain>
    </source>
</reference>
<evidence type="ECO:0000313" key="10">
    <source>
        <dbReference type="Proteomes" id="UP000823863"/>
    </source>
</evidence>
<feature type="domain" description="Glycosyltransferase 2-like" evidence="8">
    <location>
        <begin position="5"/>
        <end position="145"/>
    </location>
</feature>
<protein>
    <submittedName>
        <fullName evidence="9">Glycosyltransferase family 2 protein</fullName>
    </submittedName>
</protein>
<gene>
    <name evidence="9" type="ORF">H9931_02765</name>
</gene>
<dbReference type="InterPro" id="IPR050256">
    <property type="entry name" value="Glycosyltransferase_2"/>
</dbReference>
<evidence type="ECO:0000256" key="4">
    <source>
        <dbReference type="ARBA" id="ARBA00022692"/>
    </source>
</evidence>
<comment type="caution">
    <text evidence="9">The sequence shown here is derived from an EMBL/GenBank/DDBJ whole genome shotgun (WGS) entry which is preliminary data.</text>
</comment>
<comment type="subcellular location">
    <subcellularLocation>
        <location evidence="1">Membrane</location>
        <topology evidence="1">Multi-pass membrane protein</topology>
    </subcellularLocation>
</comment>
<dbReference type="SUPFAM" id="SSF53448">
    <property type="entry name" value="Nucleotide-diphospho-sugar transferases"/>
    <property type="match status" value="1"/>
</dbReference>
<dbReference type="GO" id="GO:0005886">
    <property type="term" value="C:plasma membrane"/>
    <property type="evidence" value="ECO:0007669"/>
    <property type="project" value="TreeGrafter"/>
</dbReference>
<feature type="transmembrane region" description="Helical" evidence="7">
    <location>
        <begin position="230"/>
        <end position="252"/>
    </location>
</feature>
<keyword evidence="3" id="KW-0808">Transferase</keyword>
<dbReference type="AlphaFoldDB" id="A0A9D2PT76"/>
<evidence type="ECO:0000256" key="5">
    <source>
        <dbReference type="ARBA" id="ARBA00022989"/>
    </source>
</evidence>
<dbReference type="InterPro" id="IPR001173">
    <property type="entry name" value="Glyco_trans_2-like"/>
</dbReference>
<sequence>MKKISILIPCYNEEENIVPISQAVIETMERDLPEYAFELVFIDNDSTDNTRSLIRGLCGQDRRIKAIFNARNFGQFNSPYYGMLQVTGDCVVEMVADFQDPVDMIPKYVREWEKGYKIVIGIKTSSRENKIMYWLRGCYYKTIKKLSDVEQIEHFTGSGLYDREFIEVLRNLDDPTPFLRGIVAELGYRRKEIPYDQPKRRAGKTHNNFYRLYDAAMLSVTSYTKAGLRLATFFGFFCSLASMCVALVYLVMKLIWWDRFPAGMAPMLIGMLFLGSVQIFFIGLLGEYIMSINQRVMKRPLVIEEERLNFDTEEDGT</sequence>
<dbReference type="Proteomes" id="UP000823863">
    <property type="component" value="Unassembled WGS sequence"/>
</dbReference>
<dbReference type="EMBL" id="DWWB01000011">
    <property type="protein sequence ID" value="HJC65630.1"/>
    <property type="molecule type" value="Genomic_DNA"/>
</dbReference>
<feature type="transmembrane region" description="Helical" evidence="7">
    <location>
        <begin position="264"/>
        <end position="289"/>
    </location>
</feature>
<keyword evidence="5 7" id="KW-1133">Transmembrane helix</keyword>
<evidence type="ECO:0000256" key="2">
    <source>
        <dbReference type="ARBA" id="ARBA00022676"/>
    </source>
</evidence>
<accession>A0A9D2PT76</accession>